<protein>
    <submittedName>
        <fullName evidence="2">Transglutaminase</fullName>
    </submittedName>
</protein>
<evidence type="ECO:0000259" key="1">
    <source>
        <dbReference type="SMART" id="SM00460"/>
    </source>
</evidence>
<dbReference type="STRING" id="1453497.AT15_06385"/>
<sequence length="461" mass="53981">MEFMNTLLFEELEREEKLGNFSKARQLIIQKLKSGSLPTMLKTRLEFELERIKRLVKNYPYTEAEAKKKLYELIKGFSEKEYEELMNDAVLDYIVIEGEKKFETRFFENLLFAVPTLKERTKKDEKLEKVRKMLYSRIESLISGDNPRTYKVTAEIKVTPKPDKIKGNHIKCWLPFPKIEAQVRGARLIEASHDKFLLAPNEAPHRTIFMEDDLKEGLSFSVKFEYIINEQFTVVNPDTVKTTYPTELREYLVERPPHIVFTPYLKQLAKEIVGDESNPYLKAKKLYEWITHNVKYSYMHPYALYENVPMFVASNLRGDCGAQASLYIALCRIVGVPTGWQSGWYANPVSASPHDWTMIYIEPYGWLPVDLSFGGVRPERPDFVNKFYFGNLDAFRMVANSEYMADLQPAKRFWRSDPYDNQVGELETEVENVYNDAFDVEMKVISFEEIENYRGNKYGKD</sequence>
<dbReference type="Gene3D" id="3.10.620.30">
    <property type="match status" value="1"/>
</dbReference>
<reference evidence="2 3" key="1">
    <citation type="submission" date="2014-02" db="EMBL/GenBank/DDBJ databases">
        <title>Kosmotoga genome sequencing.</title>
        <authorList>
            <person name="Pollo S.M."/>
            <person name="Charchuk R."/>
            <person name="Nesbo C.L."/>
        </authorList>
    </citation>
    <scope>NUCLEOTIDE SEQUENCE [LARGE SCALE GENOMIC DNA]</scope>
    <source>
        <strain evidence="2 3">S304</strain>
    </source>
</reference>
<dbReference type="SMART" id="SM00460">
    <property type="entry name" value="TGc"/>
    <property type="match status" value="1"/>
</dbReference>
<accession>A0A176JTI6</accession>
<keyword evidence="3" id="KW-1185">Reference proteome</keyword>
<dbReference type="RefSeq" id="WP_068349221.1">
    <property type="nucleotide sequence ID" value="NZ_JFHK01000033.1"/>
</dbReference>
<dbReference type="EMBL" id="JFHK01000033">
    <property type="protein sequence ID" value="OAA26581.1"/>
    <property type="molecule type" value="Genomic_DNA"/>
</dbReference>
<evidence type="ECO:0000313" key="2">
    <source>
        <dbReference type="EMBL" id="OAA26581.1"/>
    </source>
</evidence>
<name>A0A176JTI6_9BACT</name>
<dbReference type="Pfam" id="PF01841">
    <property type="entry name" value="Transglut_core"/>
    <property type="match status" value="1"/>
</dbReference>
<proteinExistence type="predicted"/>
<dbReference type="PATRIC" id="fig|1453497.3.peg.1276"/>
<gene>
    <name evidence="2" type="ORF">AT15_06385</name>
</gene>
<dbReference type="AlphaFoldDB" id="A0A176JTI6"/>
<dbReference type="PANTHER" id="PTHR38339:SF1">
    <property type="entry name" value="TRANSGLUTAMINASE-LIKE DOMAIN-CONTAINING PROTEIN"/>
    <property type="match status" value="1"/>
</dbReference>
<comment type="caution">
    <text evidence="2">The sequence shown here is derived from an EMBL/GenBank/DDBJ whole genome shotgun (WGS) entry which is preliminary data.</text>
</comment>
<feature type="domain" description="Transglutaminase-like" evidence="1">
    <location>
        <begin position="312"/>
        <end position="373"/>
    </location>
</feature>
<dbReference type="InterPro" id="IPR002931">
    <property type="entry name" value="Transglutaminase-like"/>
</dbReference>
<dbReference type="SUPFAM" id="SSF54001">
    <property type="entry name" value="Cysteine proteinases"/>
    <property type="match status" value="1"/>
</dbReference>
<organism evidence="2 3">
    <name type="scientific">Kosmotoga arenicorallina S304</name>
    <dbReference type="NCBI Taxonomy" id="1453497"/>
    <lineage>
        <taxon>Bacteria</taxon>
        <taxon>Thermotogati</taxon>
        <taxon>Thermotogota</taxon>
        <taxon>Thermotogae</taxon>
        <taxon>Kosmotogales</taxon>
        <taxon>Kosmotogaceae</taxon>
        <taxon>Kosmotoga</taxon>
    </lineage>
</organism>
<dbReference type="PANTHER" id="PTHR38339">
    <property type="entry name" value="TRANSGLUTAMINASE DOMAIN PROTEIN"/>
    <property type="match status" value="1"/>
</dbReference>
<dbReference type="OrthoDB" id="9804872at2"/>
<dbReference type="Proteomes" id="UP000077339">
    <property type="component" value="Unassembled WGS sequence"/>
</dbReference>
<evidence type="ECO:0000313" key="3">
    <source>
        <dbReference type="Proteomes" id="UP000077339"/>
    </source>
</evidence>
<dbReference type="InterPro" id="IPR038765">
    <property type="entry name" value="Papain-like_cys_pep_sf"/>
</dbReference>